<sequence length="93" mass="10132">MTGYLPLGFEFAAELTHPESEGTSSGLLNVAAQVFGLIFTTAQGQILERFSVRAGNLFLCSFLLAGAIITGFIKADLRRQRANQEAMHLVSIW</sequence>
<dbReference type="GO" id="GO:0020037">
    <property type="term" value="F:heme binding"/>
    <property type="evidence" value="ECO:0007669"/>
    <property type="project" value="TreeGrafter"/>
</dbReference>
<keyword evidence="9" id="KW-1185">Reference proteome</keyword>
<evidence type="ECO:0000256" key="2">
    <source>
        <dbReference type="ARBA" id="ARBA00022448"/>
    </source>
</evidence>
<proteinExistence type="predicted"/>
<dbReference type="EMBL" id="KV981045">
    <property type="protein sequence ID" value="PIO22991.1"/>
    <property type="molecule type" value="Genomic_DNA"/>
</dbReference>
<dbReference type="OrthoDB" id="422206at2759"/>
<dbReference type="InterPro" id="IPR036259">
    <property type="entry name" value="MFS_trans_sf"/>
</dbReference>
<evidence type="ECO:0000256" key="4">
    <source>
        <dbReference type="ARBA" id="ARBA00022692"/>
    </source>
</evidence>
<gene>
    <name evidence="8" type="ORF">AB205_0103570</name>
</gene>
<evidence type="ECO:0000256" key="7">
    <source>
        <dbReference type="SAM" id="Phobius"/>
    </source>
</evidence>
<reference evidence="9" key="1">
    <citation type="journal article" date="2017" name="Nat. Commun.">
        <title>The North American bullfrog draft genome provides insight into hormonal regulation of long noncoding RNA.</title>
        <authorList>
            <person name="Hammond S.A."/>
            <person name="Warren R.L."/>
            <person name="Vandervalk B.P."/>
            <person name="Kucuk E."/>
            <person name="Khan H."/>
            <person name="Gibb E.A."/>
            <person name="Pandoh P."/>
            <person name="Kirk H."/>
            <person name="Zhao Y."/>
            <person name="Jones M."/>
            <person name="Mungall A.J."/>
            <person name="Coope R."/>
            <person name="Pleasance S."/>
            <person name="Moore R.A."/>
            <person name="Holt R.A."/>
            <person name="Round J.M."/>
            <person name="Ohora S."/>
            <person name="Walle B.V."/>
            <person name="Veldhoen N."/>
            <person name="Helbing C.C."/>
            <person name="Birol I."/>
        </authorList>
    </citation>
    <scope>NUCLEOTIDE SEQUENCE [LARGE SCALE GENOMIC DNA]</scope>
</reference>
<dbReference type="PANTHER" id="PTHR10924">
    <property type="entry name" value="MAJOR FACILITATOR SUPERFAMILY PROTEIN-RELATED"/>
    <property type="match status" value="1"/>
</dbReference>
<evidence type="ECO:0008006" key="10">
    <source>
        <dbReference type="Google" id="ProtNLM"/>
    </source>
</evidence>
<comment type="subcellular location">
    <subcellularLocation>
        <location evidence="1">Cell membrane</location>
        <topology evidence="1">Multi-pass membrane protein</topology>
    </subcellularLocation>
</comment>
<evidence type="ECO:0000256" key="3">
    <source>
        <dbReference type="ARBA" id="ARBA00022475"/>
    </source>
</evidence>
<accession>A0A2G9R6U0</accession>
<feature type="transmembrane region" description="Helical" evidence="7">
    <location>
        <begin position="54"/>
        <end position="73"/>
    </location>
</feature>
<evidence type="ECO:0000256" key="1">
    <source>
        <dbReference type="ARBA" id="ARBA00004651"/>
    </source>
</evidence>
<dbReference type="SUPFAM" id="SSF103473">
    <property type="entry name" value="MFS general substrate transporter"/>
    <property type="match status" value="1"/>
</dbReference>
<dbReference type="GO" id="GO:0097037">
    <property type="term" value="P:heme export"/>
    <property type="evidence" value="ECO:0007669"/>
    <property type="project" value="TreeGrafter"/>
</dbReference>
<dbReference type="Proteomes" id="UP000228934">
    <property type="component" value="Unassembled WGS sequence"/>
</dbReference>
<evidence type="ECO:0000313" key="9">
    <source>
        <dbReference type="Proteomes" id="UP000228934"/>
    </source>
</evidence>
<dbReference type="Gene3D" id="1.20.1250.20">
    <property type="entry name" value="MFS general substrate transporter like domains"/>
    <property type="match status" value="1"/>
</dbReference>
<dbReference type="GO" id="GO:0005886">
    <property type="term" value="C:plasma membrane"/>
    <property type="evidence" value="ECO:0007669"/>
    <property type="project" value="UniProtKB-SubCell"/>
</dbReference>
<evidence type="ECO:0000256" key="5">
    <source>
        <dbReference type="ARBA" id="ARBA00022989"/>
    </source>
</evidence>
<keyword evidence="3" id="KW-1003">Cell membrane</keyword>
<keyword evidence="5 7" id="KW-1133">Transmembrane helix</keyword>
<name>A0A2G9R6U0_AQUCT</name>
<protein>
    <recommendedName>
        <fullName evidence="10">Major facilitator superfamily (MFS) profile domain-containing protein</fullName>
    </recommendedName>
</protein>
<evidence type="ECO:0000256" key="6">
    <source>
        <dbReference type="ARBA" id="ARBA00023136"/>
    </source>
</evidence>
<dbReference type="GO" id="GO:0015232">
    <property type="term" value="F:heme transmembrane transporter activity"/>
    <property type="evidence" value="ECO:0007669"/>
    <property type="project" value="TreeGrafter"/>
</dbReference>
<organism evidence="8 9">
    <name type="scientific">Aquarana catesbeiana</name>
    <name type="common">American bullfrog</name>
    <name type="synonym">Rana catesbeiana</name>
    <dbReference type="NCBI Taxonomy" id="8400"/>
    <lineage>
        <taxon>Eukaryota</taxon>
        <taxon>Metazoa</taxon>
        <taxon>Chordata</taxon>
        <taxon>Craniata</taxon>
        <taxon>Vertebrata</taxon>
        <taxon>Euteleostomi</taxon>
        <taxon>Amphibia</taxon>
        <taxon>Batrachia</taxon>
        <taxon>Anura</taxon>
        <taxon>Neobatrachia</taxon>
        <taxon>Ranoidea</taxon>
        <taxon>Ranidae</taxon>
        <taxon>Aquarana</taxon>
    </lineage>
</organism>
<dbReference type="InterPro" id="IPR049680">
    <property type="entry name" value="FLVCR1-2_SLC49-like"/>
</dbReference>
<keyword evidence="6 7" id="KW-0472">Membrane</keyword>
<keyword evidence="4 7" id="KW-0812">Transmembrane</keyword>
<keyword evidence="2" id="KW-0813">Transport</keyword>
<evidence type="ECO:0000313" key="8">
    <source>
        <dbReference type="EMBL" id="PIO22991.1"/>
    </source>
</evidence>
<dbReference type="AlphaFoldDB" id="A0A2G9R6U0"/>
<dbReference type="PANTHER" id="PTHR10924:SF3">
    <property type="entry name" value="HEME TRANSPORTER FLVCR2"/>
    <property type="match status" value="1"/>
</dbReference>